<proteinExistence type="predicted"/>
<organism evidence="1 2">
    <name type="scientific">Kluyvera cryocrescens</name>
    <name type="common">Kluyvera citrophila</name>
    <dbReference type="NCBI Taxonomy" id="580"/>
    <lineage>
        <taxon>Bacteria</taxon>
        <taxon>Pseudomonadati</taxon>
        <taxon>Pseudomonadota</taxon>
        <taxon>Gammaproteobacteria</taxon>
        <taxon>Enterobacterales</taxon>
        <taxon>Enterobacteriaceae</taxon>
        <taxon>Kluyvera</taxon>
    </lineage>
</organism>
<name>A0A485CYD3_KLUCR</name>
<dbReference type="Proteomes" id="UP000401081">
    <property type="component" value="Unassembled WGS sequence"/>
</dbReference>
<gene>
    <name evidence="1" type="ORF">NCTC12993_07332</name>
</gene>
<protein>
    <submittedName>
        <fullName evidence="1">Uncharacterized protein</fullName>
    </submittedName>
</protein>
<dbReference type="InterPro" id="IPR036237">
    <property type="entry name" value="Xyl_isomerase-like_sf"/>
</dbReference>
<keyword evidence="2" id="KW-1185">Reference proteome</keyword>
<sequence>MDAIHFWRAGESLASLAALAPQQLNYMQLCDAPALIPTDTQELIYQARCARQVPGEGGLDLRSLMAALPATLPVSVEVPLAGAQGALPAQQRAQLLFNAAQSFL</sequence>
<evidence type="ECO:0000313" key="2">
    <source>
        <dbReference type="Proteomes" id="UP000401081"/>
    </source>
</evidence>
<dbReference type="Gene3D" id="3.20.20.150">
    <property type="entry name" value="Divalent-metal-dependent TIM barrel enzymes"/>
    <property type="match status" value="1"/>
</dbReference>
<dbReference type="AlphaFoldDB" id="A0A485CYD3"/>
<reference evidence="1 2" key="1">
    <citation type="submission" date="2019-03" db="EMBL/GenBank/DDBJ databases">
        <authorList>
            <consortium name="Pathogen Informatics"/>
        </authorList>
    </citation>
    <scope>NUCLEOTIDE SEQUENCE [LARGE SCALE GENOMIC DNA]</scope>
    <source>
        <strain evidence="1 2">NCTC12993</strain>
    </source>
</reference>
<evidence type="ECO:0000313" key="1">
    <source>
        <dbReference type="EMBL" id="VFS89869.1"/>
    </source>
</evidence>
<dbReference type="SUPFAM" id="SSF51658">
    <property type="entry name" value="Xylose isomerase-like"/>
    <property type="match status" value="1"/>
</dbReference>
<dbReference type="EMBL" id="CAADJD010000032">
    <property type="protein sequence ID" value="VFS89869.1"/>
    <property type="molecule type" value="Genomic_DNA"/>
</dbReference>
<accession>A0A485CYD3</accession>